<dbReference type="RefSeq" id="WP_034627571.1">
    <property type="nucleotide sequence ID" value="NZ_AXNT01000034.1"/>
</dbReference>
<dbReference type="Proteomes" id="UP000029833">
    <property type="component" value="Unassembled WGS sequence"/>
</dbReference>
<dbReference type="PANTHER" id="PTHR30411">
    <property type="entry name" value="CYTOPLASMIC PROTEIN"/>
    <property type="match status" value="1"/>
</dbReference>
<proteinExistence type="predicted"/>
<dbReference type="InterPro" id="IPR036754">
    <property type="entry name" value="YbaK/aa-tRNA-synt-asso_dom_sf"/>
</dbReference>
<dbReference type="Pfam" id="PF04073">
    <property type="entry name" value="tRNA_edit"/>
    <property type="match status" value="1"/>
</dbReference>
<sequence>MTTQPLPLHPDAVTRTQQFLDEHAAGVQVLVPDADTSTVVAAAAALGVRPGQIAKTLAVRAGDGVLLLVMSGDARLDNRKFRDRFGAKPRMLGAEETERLTGQPVGGVGPLGHAPELAVYADVSLRAYDAVYPAAGSRSSAVRLTLDQLETLTRATWVDVGSVPAAD</sequence>
<evidence type="ECO:0000313" key="2">
    <source>
        <dbReference type="EMBL" id="KGM02841.1"/>
    </source>
</evidence>
<organism evidence="2 3">
    <name type="scientific">Cellulomonas cellasea DSM 20118</name>
    <dbReference type="NCBI Taxonomy" id="1408250"/>
    <lineage>
        <taxon>Bacteria</taxon>
        <taxon>Bacillati</taxon>
        <taxon>Actinomycetota</taxon>
        <taxon>Actinomycetes</taxon>
        <taxon>Micrococcales</taxon>
        <taxon>Cellulomonadaceae</taxon>
        <taxon>Cellulomonas</taxon>
    </lineage>
</organism>
<name>A0A0A0BBY2_9CELL</name>
<accession>A0A0A0BBY2</accession>
<gene>
    <name evidence="2" type="ORF">Q760_11150</name>
</gene>
<feature type="domain" description="YbaK/aminoacyl-tRNA synthetase-associated" evidence="1">
    <location>
        <begin position="35"/>
        <end position="151"/>
    </location>
</feature>
<evidence type="ECO:0000259" key="1">
    <source>
        <dbReference type="Pfam" id="PF04073"/>
    </source>
</evidence>
<keyword evidence="3" id="KW-1185">Reference proteome</keyword>
<dbReference type="InterPro" id="IPR007214">
    <property type="entry name" value="YbaK/aa-tRNA-synth-assoc-dom"/>
</dbReference>
<dbReference type="GO" id="GO:0004812">
    <property type="term" value="F:aminoacyl-tRNA ligase activity"/>
    <property type="evidence" value="ECO:0007669"/>
    <property type="project" value="UniProtKB-KW"/>
</dbReference>
<dbReference type="Gene3D" id="3.90.960.10">
    <property type="entry name" value="YbaK/aminoacyl-tRNA synthetase-associated domain"/>
    <property type="match status" value="1"/>
</dbReference>
<evidence type="ECO:0000313" key="3">
    <source>
        <dbReference type="Proteomes" id="UP000029833"/>
    </source>
</evidence>
<dbReference type="EMBL" id="AXNT01000034">
    <property type="protein sequence ID" value="KGM02841.1"/>
    <property type="molecule type" value="Genomic_DNA"/>
</dbReference>
<dbReference type="GO" id="GO:0002161">
    <property type="term" value="F:aminoacyl-tRNA deacylase activity"/>
    <property type="evidence" value="ECO:0007669"/>
    <property type="project" value="InterPro"/>
</dbReference>
<comment type="caution">
    <text evidence="2">The sequence shown here is derived from an EMBL/GenBank/DDBJ whole genome shotgun (WGS) entry which is preliminary data.</text>
</comment>
<keyword evidence="2" id="KW-0030">Aminoacyl-tRNA synthetase</keyword>
<dbReference type="OrthoDB" id="9809296at2"/>
<dbReference type="CDD" id="cd04333">
    <property type="entry name" value="ProX_deacylase"/>
    <property type="match status" value="1"/>
</dbReference>
<keyword evidence="2" id="KW-0436">Ligase</keyword>
<dbReference type="PANTHER" id="PTHR30411:SF1">
    <property type="entry name" value="CYTOPLASMIC PROTEIN"/>
    <property type="match status" value="1"/>
</dbReference>
<dbReference type="AlphaFoldDB" id="A0A0A0BBY2"/>
<dbReference type="STRING" id="1408250.Q760_11150"/>
<dbReference type="SUPFAM" id="SSF55826">
    <property type="entry name" value="YbaK/ProRS associated domain"/>
    <property type="match status" value="1"/>
</dbReference>
<protein>
    <submittedName>
        <fullName evidence="2">Prolyl-tRNA synthetase</fullName>
    </submittedName>
</protein>
<reference evidence="2 3" key="1">
    <citation type="submission" date="2013-10" db="EMBL/GenBank/DDBJ databases">
        <authorList>
            <person name="Wang G."/>
            <person name="Zhuang W."/>
        </authorList>
    </citation>
    <scope>NUCLEOTIDE SEQUENCE [LARGE SCALE GENOMIC DNA]</scope>
    <source>
        <strain evidence="2 3">DSM 20118</strain>
    </source>
</reference>